<reference evidence="2" key="1">
    <citation type="submission" date="2018-02" db="EMBL/GenBank/DDBJ databases">
        <title>Rhizophora mucronata_Transcriptome.</title>
        <authorList>
            <person name="Meera S.P."/>
            <person name="Sreeshan A."/>
            <person name="Augustine A."/>
        </authorList>
    </citation>
    <scope>NUCLEOTIDE SEQUENCE</scope>
    <source>
        <tissue evidence="2">Leaf</tissue>
    </source>
</reference>
<keyword evidence="1" id="KW-0472">Membrane</keyword>
<keyword evidence="1" id="KW-1133">Transmembrane helix</keyword>
<name>A0A2P2QCT4_RHIMU</name>
<protein>
    <submittedName>
        <fullName evidence="2">Uncharacterized protein</fullName>
    </submittedName>
</protein>
<keyword evidence="1" id="KW-0812">Transmembrane</keyword>
<sequence length="63" mass="7481">MQWRRSFIWVLYVKSQLHQSHGNFGWLCLKMAIMTPGLVCVLRMVKRYHLLVQESFLALEMGV</sequence>
<evidence type="ECO:0000313" key="2">
    <source>
        <dbReference type="EMBL" id="MBX64802.1"/>
    </source>
</evidence>
<dbReference type="EMBL" id="GGEC01084318">
    <property type="protein sequence ID" value="MBX64802.1"/>
    <property type="molecule type" value="Transcribed_RNA"/>
</dbReference>
<proteinExistence type="predicted"/>
<evidence type="ECO:0000256" key="1">
    <source>
        <dbReference type="SAM" id="Phobius"/>
    </source>
</evidence>
<organism evidence="2">
    <name type="scientific">Rhizophora mucronata</name>
    <name type="common">Asiatic mangrove</name>
    <dbReference type="NCBI Taxonomy" id="61149"/>
    <lineage>
        <taxon>Eukaryota</taxon>
        <taxon>Viridiplantae</taxon>
        <taxon>Streptophyta</taxon>
        <taxon>Embryophyta</taxon>
        <taxon>Tracheophyta</taxon>
        <taxon>Spermatophyta</taxon>
        <taxon>Magnoliopsida</taxon>
        <taxon>eudicotyledons</taxon>
        <taxon>Gunneridae</taxon>
        <taxon>Pentapetalae</taxon>
        <taxon>rosids</taxon>
        <taxon>fabids</taxon>
        <taxon>Malpighiales</taxon>
        <taxon>Rhizophoraceae</taxon>
        <taxon>Rhizophora</taxon>
    </lineage>
</organism>
<dbReference type="AlphaFoldDB" id="A0A2P2QCT4"/>
<accession>A0A2P2QCT4</accession>
<feature type="transmembrane region" description="Helical" evidence="1">
    <location>
        <begin position="24"/>
        <end position="45"/>
    </location>
</feature>